<dbReference type="PANTHER" id="PTHR23505:SF52">
    <property type="entry name" value="MAJOR FACILITATOR SUPERFAMILY PROTEIN"/>
    <property type="match status" value="1"/>
</dbReference>
<dbReference type="EMBL" id="CAJNIZ010028668">
    <property type="protein sequence ID" value="CAE7509939.1"/>
    <property type="molecule type" value="Genomic_DNA"/>
</dbReference>
<accession>A0A812T056</accession>
<keyword evidence="11" id="KW-1185">Reference proteome</keyword>
<comment type="subcellular location">
    <subcellularLocation>
        <location evidence="1">Membrane</location>
        <topology evidence="1">Multi-pass membrane protein</topology>
    </subcellularLocation>
</comment>
<feature type="region of interest" description="Disordered" evidence="7">
    <location>
        <begin position="1"/>
        <end position="20"/>
    </location>
</feature>
<keyword evidence="5 8" id="KW-0472">Membrane</keyword>
<dbReference type="GO" id="GO:0022857">
    <property type="term" value="F:transmembrane transporter activity"/>
    <property type="evidence" value="ECO:0007669"/>
    <property type="project" value="InterPro"/>
</dbReference>
<feature type="transmembrane region" description="Helical" evidence="8">
    <location>
        <begin position="335"/>
        <end position="358"/>
    </location>
</feature>
<dbReference type="Proteomes" id="UP000649617">
    <property type="component" value="Unassembled WGS sequence"/>
</dbReference>
<keyword evidence="2" id="KW-0813">Transport</keyword>
<keyword evidence="4 8" id="KW-1133">Transmembrane helix</keyword>
<feature type="transmembrane region" description="Helical" evidence="8">
    <location>
        <begin position="450"/>
        <end position="473"/>
    </location>
</feature>
<comment type="caution">
    <text evidence="10">The sequence shown here is derived from an EMBL/GenBank/DDBJ whole genome shotgun (WGS) entry which is preliminary data.</text>
</comment>
<proteinExistence type="inferred from homology"/>
<dbReference type="InterPro" id="IPR020846">
    <property type="entry name" value="MFS_dom"/>
</dbReference>
<keyword evidence="3 8" id="KW-0812">Transmembrane</keyword>
<evidence type="ECO:0000313" key="11">
    <source>
        <dbReference type="Proteomes" id="UP000649617"/>
    </source>
</evidence>
<feature type="transmembrane region" description="Helical" evidence="8">
    <location>
        <begin position="132"/>
        <end position="154"/>
    </location>
</feature>
<name>A0A812T056_SYMPI</name>
<evidence type="ECO:0000256" key="4">
    <source>
        <dbReference type="ARBA" id="ARBA00022989"/>
    </source>
</evidence>
<feature type="transmembrane region" description="Helical" evidence="8">
    <location>
        <begin position="265"/>
        <end position="288"/>
    </location>
</feature>
<feature type="region of interest" description="Disordered" evidence="7">
    <location>
        <begin position="493"/>
        <end position="519"/>
    </location>
</feature>
<evidence type="ECO:0000256" key="6">
    <source>
        <dbReference type="ARBA" id="ARBA00024338"/>
    </source>
</evidence>
<gene>
    <name evidence="10" type="ORF">SPIL2461_LOCUS13253</name>
</gene>
<dbReference type="PANTHER" id="PTHR23505">
    <property type="entry name" value="SPINSTER"/>
    <property type="match status" value="1"/>
</dbReference>
<dbReference type="GO" id="GO:0016020">
    <property type="term" value="C:membrane"/>
    <property type="evidence" value="ECO:0007669"/>
    <property type="project" value="UniProtKB-SubCell"/>
</dbReference>
<evidence type="ECO:0000256" key="8">
    <source>
        <dbReference type="SAM" id="Phobius"/>
    </source>
</evidence>
<feature type="transmembrane region" description="Helical" evidence="8">
    <location>
        <begin position="300"/>
        <end position="323"/>
    </location>
</feature>
<reference evidence="10" key="1">
    <citation type="submission" date="2021-02" db="EMBL/GenBank/DDBJ databases">
        <authorList>
            <person name="Dougan E. K."/>
            <person name="Rhodes N."/>
            <person name="Thang M."/>
            <person name="Chan C."/>
        </authorList>
    </citation>
    <scope>NUCLEOTIDE SEQUENCE</scope>
</reference>
<evidence type="ECO:0000256" key="5">
    <source>
        <dbReference type="ARBA" id="ARBA00023136"/>
    </source>
</evidence>
<evidence type="ECO:0000259" key="9">
    <source>
        <dbReference type="PROSITE" id="PS50850"/>
    </source>
</evidence>
<organism evidence="10 11">
    <name type="scientific">Symbiodinium pilosum</name>
    <name type="common">Dinoflagellate</name>
    <dbReference type="NCBI Taxonomy" id="2952"/>
    <lineage>
        <taxon>Eukaryota</taxon>
        <taxon>Sar</taxon>
        <taxon>Alveolata</taxon>
        <taxon>Dinophyceae</taxon>
        <taxon>Suessiales</taxon>
        <taxon>Symbiodiniaceae</taxon>
        <taxon>Symbiodinium</taxon>
    </lineage>
</organism>
<feature type="transmembrane region" description="Helical" evidence="8">
    <location>
        <begin position="200"/>
        <end position="218"/>
    </location>
</feature>
<dbReference type="InterPro" id="IPR044770">
    <property type="entry name" value="MFS_spinster-like"/>
</dbReference>
<dbReference type="InterPro" id="IPR036259">
    <property type="entry name" value="MFS_trans_sf"/>
</dbReference>
<dbReference type="InterPro" id="IPR011701">
    <property type="entry name" value="MFS"/>
</dbReference>
<dbReference type="OrthoDB" id="440755at2759"/>
<feature type="transmembrane region" description="Helical" evidence="8">
    <location>
        <begin position="403"/>
        <end position="425"/>
    </location>
</feature>
<evidence type="ECO:0000313" key="10">
    <source>
        <dbReference type="EMBL" id="CAE7509939.1"/>
    </source>
</evidence>
<dbReference type="AlphaFoldDB" id="A0A812T056"/>
<evidence type="ECO:0000256" key="2">
    <source>
        <dbReference type="ARBA" id="ARBA00022448"/>
    </source>
</evidence>
<evidence type="ECO:0000256" key="3">
    <source>
        <dbReference type="ARBA" id="ARBA00022692"/>
    </source>
</evidence>
<dbReference type="Pfam" id="PF07690">
    <property type="entry name" value="MFS_1"/>
    <property type="match status" value="1"/>
</dbReference>
<dbReference type="SUPFAM" id="SSF103473">
    <property type="entry name" value="MFS general substrate transporter"/>
    <property type="match status" value="1"/>
</dbReference>
<feature type="transmembrane region" description="Helical" evidence="8">
    <location>
        <begin position="166"/>
        <end position="188"/>
    </location>
</feature>
<sequence>MGKPDTNALDFGLTPSATGTGPTIRVAPRAPPTKSDLSWTLFMIYACSFLEGADVQLLPASYRALESDLGLSPSTLAAANLFQGITLAVFSVFWGVLSDNGILAPHQILFGGCTGWGILTLLTAAINDTSWILIIRLFNGVALATLSPTTQALIASIAPPQERGRYFCWLGFMLGFGAMVTAIMTTAISNLTIYPGVKGWRVAFAIIGLVSIVLGNFVKRFAVLPADLAHWEEKIEKEKIEPETPGGEPLSFTSELKTMIRFFEVWSFAVIVLQGCFGCIPWSAMAFGTMFLQYSGVSDFTAGCISSVMLFCSSFGVLIGGYVGDNMNRWSRFHGRPFTAQIATGIAVPTAVIFYSVLPRSPDSIGTWFLLVTIFGLFCTWSEFGVNRPILTEVVSVKHRARILGVMCAIAGSAGAMGGPLVALISEQCFGYQTQHRPLHEDIRRNNVNALGLGLTVMCAVPWTICFLAYGALHWTYEADLSKLHRFDVQTPLNSKRAGSDDEEWLNEPPFGVGGSPCP</sequence>
<dbReference type="PROSITE" id="PS50850">
    <property type="entry name" value="MFS"/>
    <property type="match status" value="1"/>
</dbReference>
<feature type="transmembrane region" description="Helical" evidence="8">
    <location>
        <begin position="76"/>
        <end position="96"/>
    </location>
</feature>
<feature type="transmembrane region" description="Helical" evidence="8">
    <location>
        <begin position="364"/>
        <end position="382"/>
    </location>
</feature>
<feature type="transmembrane region" description="Helical" evidence="8">
    <location>
        <begin position="108"/>
        <end position="126"/>
    </location>
</feature>
<protein>
    <recommendedName>
        <fullName evidence="9">Major facilitator superfamily (MFS) profile domain-containing protein</fullName>
    </recommendedName>
</protein>
<comment type="similarity">
    <text evidence="6">Belongs to the major facilitator superfamily. Spinster (TC 2.A.1.49) family.</text>
</comment>
<dbReference type="Gene3D" id="1.20.1250.20">
    <property type="entry name" value="MFS general substrate transporter like domains"/>
    <property type="match status" value="2"/>
</dbReference>
<evidence type="ECO:0000256" key="7">
    <source>
        <dbReference type="SAM" id="MobiDB-lite"/>
    </source>
</evidence>
<evidence type="ECO:0000256" key="1">
    <source>
        <dbReference type="ARBA" id="ARBA00004141"/>
    </source>
</evidence>
<feature type="domain" description="Major facilitator superfamily (MFS) profile" evidence="9">
    <location>
        <begin position="40"/>
        <end position="474"/>
    </location>
</feature>